<dbReference type="SUPFAM" id="SSF46689">
    <property type="entry name" value="Homeodomain-like"/>
    <property type="match status" value="1"/>
</dbReference>
<reference evidence="10" key="1">
    <citation type="submission" date="2025-08" db="UniProtKB">
        <authorList>
            <consortium name="RefSeq"/>
        </authorList>
    </citation>
    <scope>IDENTIFICATION</scope>
</reference>
<dbReference type="GO" id="GO:0003677">
    <property type="term" value="F:DNA binding"/>
    <property type="evidence" value="ECO:0007669"/>
    <property type="project" value="UniProtKB-KW"/>
</dbReference>
<evidence type="ECO:0000313" key="9">
    <source>
        <dbReference type="Proteomes" id="UP000694923"/>
    </source>
</evidence>
<evidence type="ECO:0000256" key="5">
    <source>
        <dbReference type="PROSITE-ProRule" id="PRU00108"/>
    </source>
</evidence>
<evidence type="ECO:0000313" key="10">
    <source>
        <dbReference type="RefSeq" id="XP_008573509.1"/>
    </source>
</evidence>
<accession>A0ABM0QYR8</accession>
<dbReference type="GeneID" id="103592529"/>
<evidence type="ECO:0000256" key="2">
    <source>
        <dbReference type="ARBA" id="ARBA00023125"/>
    </source>
</evidence>
<dbReference type="PANTHER" id="PTHR24340">
    <property type="entry name" value="HOMEOBOX PROTEIN NKX"/>
    <property type="match status" value="1"/>
</dbReference>
<dbReference type="SMART" id="SM00389">
    <property type="entry name" value="HOX"/>
    <property type="match status" value="1"/>
</dbReference>
<feature type="DNA-binding region" description="Homeobox" evidence="5">
    <location>
        <begin position="373"/>
        <end position="410"/>
    </location>
</feature>
<dbReference type="PANTHER" id="PTHR24340:SF72">
    <property type="entry name" value="HOMEOBOX PROTEIN NKX-2.6"/>
    <property type="match status" value="1"/>
</dbReference>
<feature type="domain" description="Homeobox" evidence="8">
    <location>
        <begin position="371"/>
        <end position="409"/>
    </location>
</feature>
<feature type="region of interest" description="Disordered" evidence="7">
    <location>
        <begin position="494"/>
        <end position="518"/>
    </location>
</feature>
<dbReference type="Pfam" id="PF00046">
    <property type="entry name" value="Homeodomain"/>
    <property type="match status" value="1"/>
</dbReference>
<comment type="subcellular location">
    <subcellularLocation>
        <location evidence="1 5 6">Nucleus</location>
    </subcellularLocation>
</comment>
<keyword evidence="2 5" id="KW-0238">DNA-binding</keyword>
<dbReference type="InterPro" id="IPR050394">
    <property type="entry name" value="Homeobox_NK-like"/>
</dbReference>
<dbReference type="Proteomes" id="UP000694923">
    <property type="component" value="Unplaced"/>
</dbReference>
<evidence type="ECO:0000256" key="7">
    <source>
        <dbReference type="SAM" id="MobiDB-lite"/>
    </source>
</evidence>
<dbReference type="InterPro" id="IPR020479">
    <property type="entry name" value="HD_metazoa"/>
</dbReference>
<dbReference type="InterPro" id="IPR009057">
    <property type="entry name" value="Homeodomain-like_sf"/>
</dbReference>
<dbReference type="PROSITE" id="PS00027">
    <property type="entry name" value="HOMEOBOX_1"/>
    <property type="match status" value="1"/>
</dbReference>
<dbReference type="PROSITE" id="PS50071">
    <property type="entry name" value="HOMEOBOX_2"/>
    <property type="match status" value="1"/>
</dbReference>
<keyword evidence="4 5" id="KW-0539">Nucleus</keyword>
<name>A0ABM0QYR8_GALVR</name>
<dbReference type="RefSeq" id="XP_008573509.1">
    <property type="nucleotide sequence ID" value="XM_008575287.1"/>
</dbReference>
<feature type="region of interest" description="Disordered" evidence="7">
    <location>
        <begin position="335"/>
        <end position="378"/>
    </location>
</feature>
<gene>
    <name evidence="10" type="primary">NKX2-6</name>
</gene>
<dbReference type="InterPro" id="IPR001356">
    <property type="entry name" value="HD"/>
</dbReference>
<evidence type="ECO:0000256" key="3">
    <source>
        <dbReference type="ARBA" id="ARBA00023155"/>
    </source>
</evidence>
<dbReference type="PRINTS" id="PR00024">
    <property type="entry name" value="HOMEOBOX"/>
</dbReference>
<feature type="compositionally biased region" description="Basic residues" evidence="7">
    <location>
        <begin position="365"/>
        <end position="374"/>
    </location>
</feature>
<dbReference type="CDD" id="cd00086">
    <property type="entry name" value="homeodomain"/>
    <property type="match status" value="1"/>
</dbReference>
<proteinExistence type="predicted"/>
<keyword evidence="9" id="KW-1185">Reference proteome</keyword>
<feature type="region of interest" description="Disordered" evidence="7">
    <location>
        <begin position="212"/>
        <end position="278"/>
    </location>
</feature>
<evidence type="ECO:0000256" key="4">
    <source>
        <dbReference type="ARBA" id="ARBA00023242"/>
    </source>
</evidence>
<keyword evidence="3 5" id="KW-0371">Homeobox</keyword>
<sequence length="518" mass="55313">MLLSRATSTPFSVSYILQLEGEQSGPAVSPHRGVRRNPDNSLYLRMAPEPRGSDDHHTASGSGSGDRRQDLSEPPGNPCEADMEMQAERARESQLGLSRASPLRGGAGMSGPGVGNSGDSTRGGGTEQPRARPDPPARKDGPEEGAVQESGRLSQSLGLSKGPATAKTEGSRSCARRGPESARPRPSAFGMLLSRATSTPFSVSYILQLEGEQSGPAVSPHRGVRRNPDNSLYLRMAPEPRGSDDHHTASGSGSGDRRQDLSEPPGNPCEADMEMQAERARESRAWRSLNFAVFAKKLVSFLQRTLNAKLPLRCSANWAFTSALLRKGRALPTTAVASQPSLHSRRAGPEPGLAPPRRGRDVGARRRQQRRQHRYLSAPEREHLASALQLTSTQVKIWFQNRRYKCKRQRQDKSLELAGHPLAPRRVAVPVLVRDGKPCLGPSAPAFPGPYGAPATPYSCYGGYSSAPYGAGYGSGYSGVTPGPVPPTPLAGAGFGHSGPSATPQSHLPATMQGVRAW</sequence>
<evidence type="ECO:0000259" key="8">
    <source>
        <dbReference type="PROSITE" id="PS50071"/>
    </source>
</evidence>
<dbReference type="Gene3D" id="1.10.10.60">
    <property type="entry name" value="Homeodomain-like"/>
    <property type="match status" value="1"/>
</dbReference>
<feature type="region of interest" description="Disordered" evidence="7">
    <location>
        <begin position="21"/>
        <end position="187"/>
    </location>
</feature>
<protein>
    <submittedName>
        <fullName evidence="10">Homeobox protein Nkx-2.6</fullName>
    </submittedName>
</protein>
<dbReference type="InterPro" id="IPR017970">
    <property type="entry name" value="Homeobox_CS"/>
</dbReference>
<organism evidence="9 10">
    <name type="scientific">Galeopterus variegatus</name>
    <name type="common">Malayan flying lemur</name>
    <name type="synonym">Cynocephalus variegatus</name>
    <dbReference type="NCBI Taxonomy" id="482537"/>
    <lineage>
        <taxon>Eukaryota</taxon>
        <taxon>Metazoa</taxon>
        <taxon>Chordata</taxon>
        <taxon>Craniata</taxon>
        <taxon>Vertebrata</taxon>
        <taxon>Euteleostomi</taxon>
        <taxon>Mammalia</taxon>
        <taxon>Eutheria</taxon>
        <taxon>Euarchontoglires</taxon>
        <taxon>Dermoptera</taxon>
        <taxon>Cynocephalidae</taxon>
        <taxon>Galeopterus</taxon>
    </lineage>
</organism>
<evidence type="ECO:0000256" key="1">
    <source>
        <dbReference type="ARBA" id="ARBA00004123"/>
    </source>
</evidence>
<feature type="compositionally biased region" description="Gly residues" evidence="7">
    <location>
        <begin position="105"/>
        <end position="126"/>
    </location>
</feature>
<feature type="compositionally biased region" description="Basic and acidic residues" evidence="7">
    <location>
        <begin position="129"/>
        <end position="142"/>
    </location>
</feature>
<evidence type="ECO:0000256" key="6">
    <source>
        <dbReference type="RuleBase" id="RU000682"/>
    </source>
</evidence>